<name>A0ABD1TRJ5_9LAMI</name>
<feature type="region of interest" description="Disordered" evidence="3">
    <location>
        <begin position="34"/>
        <end position="207"/>
    </location>
</feature>
<dbReference type="AlphaFoldDB" id="A0ABD1TRJ5"/>
<dbReference type="InterPro" id="IPR011990">
    <property type="entry name" value="TPR-like_helical_dom_sf"/>
</dbReference>
<organism evidence="4 5">
    <name type="scientific">Forsythia ovata</name>
    <dbReference type="NCBI Taxonomy" id="205694"/>
    <lineage>
        <taxon>Eukaryota</taxon>
        <taxon>Viridiplantae</taxon>
        <taxon>Streptophyta</taxon>
        <taxon>Embryophyta</taxon>
        <taxon>Tracheophyta</taxon>
        <taxon>Spermatophyta</taxon>
        <taxon>Magnoliopsida</taxon>
        <taxon>eudicotyledons</taxon>
        <taxon>Gunneridae</taxon>
        <taxon>Pentapetalae</taxon>
        <taxon>asterids</taxon>
        <taxon>lamiids</taxon>
        <taxon>Lamiales</taxon>
        <taxon>Oleaceae</taxon>
        <taxon>Forsythieae</taxon>
        <taxon>Forsythia</taxon>
    </lineage>
</organism>
<dbReference type="Pfam" id="PF13041">
    <property type="entry name" value="PPR_2"/>
    <property type="match status" value="1"/>
</dbReference>
<dbReference type="SUPFAM" id="SSF46579">
    <property type="entry name" value="Prefoldin"/>
    <property type="match status" value="1"/>
</dbReference>
<feature type="compositionally biased region" description="Polar residues" evidence="3">
    <location>
        <begin position="34"/>
        <end position="46"/>
    </location>
</feature>
<dbReference type="GO" id="GO:0009409">
    <property type="term" value="P:response to cold"/>
    <property type="evidence" value="ECO:0007669"/>
    <property type="project" value="UniProtKB-ARBA"/>
</dbReference>
<dbReference type="Gene3D" id="1.25.40.10">
    <property type="entry name" value="Tetratricopeptide repeat domain"/>
    <property type="match status" value="1"/>
</dbReference>
<dbReference type="InterPro" id="IPR009053">
    <property type="entry name" value="Prefoldin"/>
</dbReference>
<dbReference type="InterPro" id="IPR004127">
    <property type="entry name" value="Prefoldin_subunit_alpha"/>
</dbReference>
<proteinExistence type="predicted"/>
<evidence type="ECO:0000313" key="4">
    <source>
        <dbReference type="EMBL" id="KAL2515353.1"/>
    </source>
</evidence>
<feature type="compositionally biased region" description="Basic and acidic residues" evidence="3">
    <location>
        <begin position="140"/>
        <end position="182"/>
    </location>
</feature>
<reference evidence="5" key="1">
    <citation type="submission" date="2024-07" db="EMBL/GenBank/DDBJ databases">
        <title>Two chromosome-level genome assemblies of Korean endemic species Abeliophyllum distichum and Forsythia ovata (Oleaceae).</title>
        <authorList>
            <person name="Jang H."/>
        </authorList>
    </citation>
    <scope>NUCLEOTIDE SEQUENCE [LARGE SCALE GENOMIC DNA]</scope>
</reference>
<dbReference type="NCBIfam" id="TIGR00756">
    <property type="entry name" value="PPR"/>
    <property type="match status" value="2"/>
</dbReference>
<keyword evidence="1" id="KW-0677">Repeat</keyword>
<feature type="compositionally biased region" description="Polar residues" evidence="3">
    <location>
        <begin position="54"/>
        <end position="65"/>
    </location>
</feature>
<dbReference type="Gene3D" id="1.10.287.370">
    <property type="match status" value="1"/>
</dbReference>
<dbReference type="Pfam" id="PF02996">
    <property type="entry name" value="Prefoldin"/>
    <property type="match status" value="1"/>
</dbReference>
<gene>
    <name evidence="4" type="ORF">Fot_29324</name>
</gene>
<dbReference type="PANTHER" id="PTHR47926">
    <property type="entry name" value="PENTATRICOPEPTIDE REPEAT-CONTAINING PROTEIN"/>
    <property type="match status" value="1"/>
</dbReference>
<protein>
    <submittedName>
        <fullName evidence="4">Transcription factor bHLH</fullName>
    </submittedName>
</protein>
<feature type="compositionally biased region" description="Polar residues" evidence="3">
    <location>
        <begin position="102"/>
        <end position="128"/>
    </location>
</feature>
<accession>A0ABD1TRJ5</accession>
<evidence type="ECO:0000313" key="5">
    <source>
        <dbReference type="Proteomes" id="UP001604277"/>
    </source>
</evidence>
<dbReference type="EMBL" id="JBFOLJ010000008">
    <property type="protein sequence ID" value="KAL2515353.1"/>
    <property type="molecule type" value="Genomic_DNA"/>
</dbReference>
<dbReference type="Pfam" id="PF01535">
    <property type="entry name" value="PPR"/>
    <property type="match status" value="1"/>
</dbReference>
<dbReference type="Proteomes" id="UP001604277">
    <property type="component" value="Unassembled WGS sequence"/>
</dbReference>
<dbReference type="InterPro" id="IPR046960">
    <property type="entry name" value="PPR_At4g14850-like_plant"/>
</dbReference>
<dbReference type="PROSITE" id="PS51375">
    <property type="entry name" value="PPR"/>
    <property type="match status" value="1"/>
</dbReference>
<evidence type="ECO:0000256" key="2">
    <source>
        <dbReference type="PROSITE-ProRule" id="PRU00708"/>
    </source>
</evidence>
<feature type="repeat" description="PPR" evidence="2">
    <location>
        <begin position="411"/>
        <end position="445"/>
    </location>
</feature>
<feature type="compositionally biased region" description="Low complexity" evidence="3">
    <location>
        <begin position="1"/>
        <end position="19"/>
    </location>
</feature>
<evidence type="ECO:0000256" key="3">
    <source>
        <dbReference type="SAM" id="MobiDB-lite"/>
    </source>
</evidence>
<feature type="region of interest" description="Disordered" evidence="3">
    <location>
        <begin position="1"/>
        <end position="21"/>
    </location>
</feature>
<comment type="caution">
    <text evidence="4">The sequence shown here is derived from an EMBL/GenBank/DDBJ whole genome shotgun (WGS) entry which is preliminary data.</text>
</comment>
<dbReference type="GO" id="GO:0006457">
    <property type="term" value="P:protein folding"/>
    <property type="evidence" value="ECO:0007669"/>
    <property type="project" value="UniProtKB-ARBA"/>
</dbReference>
<keyword evidence="5" id="KW-1185">Reference proteome</keyword>
<dbReference type="InterPro" id="IPR002885">
    <property type="entry name" value="PPR_rpt"/>
</dbReference>
<evidence type="ECO:0000256" key="1">
    <source>
        <dbReference type="ARBA" id="ARBA00022737"/>
    </source>
</evidence>
<dbReference type="PANTHER" id="PTHR47926:SF359">
    <property type="entry name" value="PENTACOTRIPEPTIDE-REPEAT REGION OF PRORP DOMAIN-CONTAINING PROTEIN"/>
    <property type="match status" value="1"/>
</dbReference>
<sequence length="456" mass="50258">MCHLGTSLPPTSPLPSLSGDPGFAERAAKFSCFGSRSFNGRTNPFGSNKDMGNGNLTRVSSSPSLKQAGYPVENKSLNQSQMEFRSLNGMVDKKLSKLSGAGANSNEESSVSEQIPSGETGSKTPNELSSRKRKVVSKGQTKEEASNSAKGFEDDNDAKVKRSKPMEISKTENDDVKTEEAKGNGNAAEDESEKQKANQKPPEPPKDYIYVRARRGQATDSHSLAERAKIPDIEKCLDVVATLQAKKGTGEALIADFEISEGIYSRARIEDTDSVCLWLGANVMLERKSVTGKALMFDEIINYVQSLQRQVEKISGYVKRRDLDVGLTLFIKMLRGSFGLNVVPNYVSYVILINGCVDFGDLSIGNSLYCCCCKIGLDLNVEICNVLIDLYAKLRCIYDALRVFRDMPQKDLISWNNMISMYANNGDCMEALALLKEMRNKNMEADRMSFSICIHD</sequence>